<feature type="compositionally biased region" description="Basic and acidic residues" evidence="1">
    <location>
        <begin position="382"/>
        <end position="399"/>
    </location>
</feature>
<dbReference type="PANTHER" id="PTHR46250:SF18">
    <property type="entry name" value="MYB_SANT-LIKE DOMAIN-CONTAINING PROTEIN"/>
    <property type="match status" value="1"/>
</dbReference>
<sequence length="419" mass="47840">MDRRTLGKLCYLLTTRGQLQGTRNMSISKLVISFLHIIAHNVKNRVLKRQTSRSDETVSRQFHLVLNSVLRLHNILLKKPKPIPENHTDERWKWFKGCLGALDGTYINVKVPADDKPRYRTKKGKITNVLGVCTLNMQFSYVLPGWEGSAADGRVLRDAISRRNGLKIPQGKSQKSLKGVTTAKDVPTSQPILLSPTELVESSMPMKVKRKTHSTKHLWTKQEDAALVDCLVKLSKDLAWKSENGFRTGYLLHLEKLMAAKVPSSNLKATPHNESRYKLLKRQFHVINEMINHSSGFGWNDVLKCITTSKDVFDDWVKSHPTAIGLRNKEFSHLDDLMFVWGKDHATRVGAETPADVVEEINLYDEETDTFKCEIDEHAEFHNDEEYVREEPKKSKMETQDSVCPSNKKATARKKKKEV</sequence>
<dbReference type="Proteomes" id="UP000734854">
    <property type="component" value="Unassembled WGS sequence"/>
</dbReference>
<dbReference type="InterPro" id="IPR024752">
    <property type="entry name" value="Myb/SANT-like_dom"/>
</dbReference>
<gene>
    <name evidence="4" type="ORF">ZIOFF_043293</name>
</gene>
<dbReference type="InterPro" id="IPR058353">
    <property type="entry name" value="DUF8040"/>
</dbReference>
<dbReference type="AlphaFoldDB" id="A0A8J5FUN8"/>
<evidence type="ECO:0000313" key="4">
    <source>
        <dbReference type="EMBL" id="KAG6495468.1"/>
    </source>
</evidence>
<protein>
    <recommendedName>
        <fullName evidence="6">Myb/SANT-like domain-containing protein</fullName>
    </recommendedName>
</protein>
<comment type="caution">
    <text evidence="4">The sequence shown here is derived from an EMBL/GenBank/DDBJ whole genome shotgun (WGS) entry which is preliminary data.</text>
</comment>
<dbReference type="Pfam" id="PF26138">
    <property type="entry name" value="DUF8040"/>
    <property type="match status" value="1"/>
</dbReference>
<feature type="domain" description="Myb/SANT-like" evidence="2">
    <location>
        <begin position="219"/>
        <end position="314"/>
    </location>
</feature>
<feature type="domain" description="DUF8040" evidence="3">
    <location>
        <begin position="1"/>
        <end position="70"/>
    </location>
</feature>
<dbReference type="EMBL" id="JACMSC010000012">
    <property type="protein sequence ID" value="KAG6495468.1"/>
    <property type="molecule type" value="Genomic_DNA"/>
</dbReference>
<evidence type="ECO:0000259" key="3">
    <source>
        <dbReference type="Pfam" id="PF26138"/>
    </source>
</evidence>
<evidence type="ECO:0008006" key="6">
    <source>
        <dbReference type="Google" id="ProtNLM"/>
    </source>
</evidence>
<feature type="compositionally biased region" description="Basic residues" evidence="1">
    <location>
        <begin position="410"/>
        <end position="419"/>
    </location>
</feature>
<proteinExistence type="predicted"/>
<dbReference type="Pfam" id="PF12776">
    <property type="entry name" value="Myb_DNA-bind_3"/>
    <property type="match status" value="1"/>
</dbReference>
<keyword evidence="5" id="KW-1185">Reference proteome</keyword>
<evidence type="ECO:0000313" key="5">
    <source>
        <dbReference type="Proteomes" id="UP000734854"/>
    </source>
</evidence>
<organism evidence="4 5">
    <name type="scientific">Zingiber officinale</name>
    <name type="common">Ginger</name>
    <name type="synonym">Amomum zingiber</name>
    <dbReference type="NCBI Taxonomy" id="94328"/>
    <lineage>
        <taxon>Eukaryota</taxon>
        <taxon>Viridiplantae</taxon>
        <taxon>Streptophyta</taxon>
        <taxon>Embryophyta</taxon>
        <taxon>Tracheophyta</taxon>
        <taxon>Spermatophyta</taxon>
        <taxon>Magnoliopsida</taxon>
        <taxon>Liliopsida</taxon>
        <taxon>Zingiberales</taxon>
        <taxon>Zingiberaceae</taxon>
        <taxon>Zingiber</taxon>
    </lineage>
</organism>
<name>A0A8J5FUN8_ZINOF</name>
<accession>A0A8J5FUN8</accession>
<evidence type="ECO:0000259" key="2">
    <source>
        <dbReference type="Pfam" id="PF12776"/>
    </source>
</evidence>
<evidence type="ECO:0000256" key="1">
    <source>
        <dbReference type="SAM" id="MobiDB-lite"/>
    </source>
</evidence>
<dbReference type="PANTHER" id="PTHR46250">
    <property type="entry name" value="MYB/SANT-LIKE DNA-BINDING DOMAIN PROTEIN-RELATED"/>
    <property type="match status" value="1"/>
</dbReference>
<feature type="region of interest" description="Disordered" evidence="1">
    <location>
        <begin position="382"/>
        <end position="419"/>
    </location>
</feature>
<reference evidence="4 5" key="1">
    <citation type="submission" date="2020-08" db="EMBL/GenBank/DDBJ databases">
        <title>Plant Genome Project.</title>
        <authorList>
            <person name="Zhang R.-G."/>
        </authorList>
    </citation>
    <scope>NUCLEOTIDE SEQUENCE [LARGE SCALE GENOMIC DNA]</scope>
    <source>
        <tissue evidence="4">Rhizome</tissue>
    </source>
</reference>